<name>A0A848EAM8_9PROT</name>
<protein>
    <submittedName>
        <fullName evidence="6">Type VI secretion system tip protein VgrG</fullName>
    </submittedName>
</protein>
<gene>
    <name evidence="6" type="primary">tssI</name>
    <name evidence="6" type="ORF">GWK16_05070</name>
</gene>
<dbReference type="SUPFAM" id="SSF69255">
    <property type="entry name" value="gp5 N-terminal domain-like"/>
    <property type="match status" value="1"/>
</dbReference>
<dbReference type="InterPro" id="IPR037026">
    <property type="entry name" value="Vgr_OB-fold_dom_sf"/>
</dbReference>
<organism evidence="6 7">
    <name type="scientific">Neoroseomonas marina</name>
    <dbReference type="NCBI Taxonomy" id="1232220"/>
    <lineage>
        <taxon>Bacteria</taxon>
        <taxon>Pseudomonadati</taxon>
        <taxon>Pseudomonadota</taxon>
        <taxon>Alphaproteobacteria</taxon>
        <taxon>Acetobacterales</taxon>
        <taxon>Acetobacteraceae</taxon>
        <taxon>Neoroseomonas</taxon>
    </lineage>
</organism>
<comment type="similarity">
    <text evidence="2">Belongs to the VgrG protein family.</text>
</comment>
<dbReference type="InterPro" id="IPR017847">
    <property type="entry name" value="T6SS_RhsGE_Vgr_subset"/>
</dbReference>
<dbReference type="Pfam" id="PF05954">
    <property type="entry name" value="Phage_GPD"/>
    <property type="match status" value="1"/>
</dbReference>
<feature type="domain" description="Gp5/Type VI secretion system Vgr C-terminal trimerisation" evidence="5">
    <location>
        <begin position="483"/>
        <end position="582"/>
    </location>
</feature>
<reference evidence="6 7" key="1">
    <citation type="submission" date="2020-03" db="EMBL/GenBank/DDBJ databases">
        <authorList>
            <person name="Sun Q."/>
        </authorList>
    </citation>
    <scope>NUCLEOTIDE SEQUENCE [LARGE SCALE GENOMIC DNA]</scope>
    <source>
        <strain evidence="6 7">JC162</strain>
    </source>
</reference>
<dbReference type="InterPro" id="IPR006531">
    <property type="entry name" value="Gp5/Vgr_OB"/>
</dbReference>
<evidence type="ECO:0000256" key="3">
    <source>
        <dbReference type="ARBA" id="ARBA00022525"/>
    </source>
</evidence>
<keyword evidence="7" id="KW-1185">Reference proteome</keyword>
<dbReference type="Pfam" id="PF22178">
    <property type="entry name" value="Gp5_trimer_C"/>
    <property type="match status" value="1"/>
</dbReference>
<evidence type="ECO:0000313" key="7">
    <source>
        <dbReference type="Proteomes" id="UP000548582"/>
    </source>
</evidence>
<dbReference type="EMBL" id="JABBKX010000001">
    <property type="protein sequence ID" value="NMJ40599.1"/>
    <property type="molecule type" value="Genomic_DNA"/>
</dbReference>
<comment type="caution">
    <text evidence="6">The sequence shown here is derived from an EMBL/GenBank/DDBJ whole genome shotgun (WGS) entry which is preliminary data.</text>
</comment>
<dbReference type="Gene3D" id="3.55.50.10">
    <property type="entry name" value="Baseplate protein-like domains"/>
    <property type="match status" value="1"/>
</dbReference>
<dbReference type="NCBIfam" id="TIGR03361">
    <property type="entry name" value="VI_Rhs_Vgr"/>
    <property type="match status" value="1"/>
</dbReference>
<keyword evidence="3" id="KW-0964">Secreted</keyword>
<evidence type="ECO:0000259" key="5">
    <source>
        <dbReference type="Pfam" id="PF22178"/>
    </source>
</evidence>
<dbReference type="RefSeq" id="WP_170052810.1">
    <property type="nucleotide sequence ID" value="NZ_JABBKX010000001.1"/>
</dbReference>
<dbReference type="InterPro" id="IPR006533">
    <property type="entry name" value="T6SS_Vgr_RhsGE"/>
</dbReference>
<dbReference type="NCBIfam" id="TIGR01646">
    <property type="entry name" value="vgr_GE"/>
    <property type="match status" value="1"/>
</dbReference>
<proteinExistence type="inferred from homology"/>
<dbReference type="PANTHER" id="PTHR32305">
    <property type="match status" value="1"/>
</dbReference>
<dbReference type="SUPFAM" id="SSF69279">
    <property type="entry name" value="Phage tail proteins"/>
    <property type="match status" value="2"/>
</dbReference>
<comment type="subcellular location">
    <subcellularLocation>
        <location evidence="1">Secreted</location>
    </subcellularLocation>
</comment>
<dbReference type="Gene3D" id="2.30.110.50">
    <property type="match status" value="1"/>
</dbReference>
<dbReference type="PANTHER" id="PTHR32305:SF15">
    <property type="entry name" value="PROTEIN RHSA-RELATED"/>
    <property type="match status" value="1"/>
</dbReference>
<evidence type="ECO:0000259" key="4">
    <source>
        <dbReference type="Pfam" id="PF04717"/>
    </source>
</evidence>
<dbReference type="Gene3D" id="4.10.220.110">
    <property type="match status" value="1"/>
</dbReference>
<evidence type="ECO:0000256" key="2">
    <source>
        <dbReference type="ARBA" id="ARBA00005558"/>
    </source>
</evidence>
<dbReference type="SUPFAM" id="SSF69349">
    <property type="entry name" value="Phage fibre proteins"/>
    <property type="match status" value="1"/>
</dbReference>
<dbReference type="Gene3D" id="2.40.50.230">
    <property type="entry name" value="Gp5 N-terminal domain"/>
    <property type="match status" value="1"/>
</dbReference>
<dbReference type="Pfam" id="PF04717">
    <property type="entry name" value="Phage_base_V"/>
    <property type="match status" value="1"/>
</dbReference>
<dbReference type="GO" id="GO:0005576">
    <property type="term" value="C:extracellular region"/>
    <property type="evidence" value="ECO:0007669"/>
    <property type="project" value="UniProtKB-SubCell"/>
</dbReference>
<dbReference type="AlphaFoldDB" id="A0A848EAM8"/>
<sequence>MAFDQTRRILAITTELGRDKVLLTELEGRDEISQPFLFKIRMATEEPVASVQALLGTEVTLEFGMPPDADAPTVGVERRKFRGYIRRLSRGFFNVGGMTEWQAEVVPKIWFLSRSANVKIFQSKTTLDIIQEVANQFGMSPQVNANSRGMTNLDLCVQYRENALDFLSRLMEKEGLFYFHEHTDGATNLKVVDLNASCPAWSLDPVPLHGHRSRGSVWRFDEDFSVQTGQWVTRDFDYLGVASQTNTQPTKLSSAGMSTEYEVYDYPGAYGEKWKSPDDIGLLTTGSGLTTVAIEREEAKYHRRRGASDISLLDPGRRLKLSAEGLTEPEVLITSVHHRAADYSHWTDKMWGDRQPQEPYYENEFTCIPQTVQFRPEVRAPRPYVHGPQTALVVGSGDIDTDKYARVKVQFHWDRDASASVWVRVSQGWAGAGFGQIHIPRVGEEVVVDFLEGDPDRPLITGRLYNSNNMPPYTLPANKTQYGIKTNSVGASGSNELRFEDKGGSEQIFVHAQKDLDSVVENNETRHVKVNRTTNIDVNETTKIGGNKKTEVTGSFDEKIMGTETRQVMGAVTEKMMAGETRTIMSQMSETITGTVSQTVTGSYTQTVTGPMSITCAGPVTFTAAGGWTLVAPAGTKTVDSFFDKTGGFTADAFGAKLSIVANKTDMVGILAMSVINNKVDFVKSKVDMSATVFKNSPTEIKTAGNAIRQAALNCHFIGVFLVN</sequence>
<accession>A0A848EAM8</accession>
<dbReference type="InterPro" id="IPR050708">
    <property type="entry name" value="T6SS_VgrG/RHS"/>
</dbReference>
<evidence type="ECO:0000256" key="1">
    <source>
        <dbReference type="ARBA" id="ARBA00004613"/>
    </source>
</evidence>
<feature type="domain" description="Gp5/Type VI secretion system Vgr protein OB-fold" evidence="4">
    <location>
        <begin position="400"/>
        <end position="465"/>
    </location>
</feature>
<dbReference type="Proteomes" id="UP000548582">
    <property type="component" value="Unassembled WGS sequence"/>
</dbReference>
<evidence type="ECO:0000313" key="6">
    <source>
        <dbReference type="EMBL" id="NMJ40599.1"/>
    </source>
</evidence>
<dbReference type="InterPro" id="IPR054030">
    <property type="entry name" value="Gp5_Vgr_C"/>
</dbReference>